<evidence type="ECO:0000256" key="2">
    <source>
        <dbReference type="SAM" id="SignalP"/>
    </source>
</evidence>
<name>A0A0L6UVD1_9BASI</name>
<evidence type="ECO:0000256" key="1">
    <source>
        <dbReference type="SAM" id="MobiDB-lite"/>
    </source>
</evidence>
<dbReference type="Proteomes" id="UP000037035">
    <property type="component" value="Unassembled WGS sequence"/>
</dbReference>
<feature type="signal peptide" evidence="2">
    <location>
        <begin position="1"/>
        <end position="18"/>
    </location>
</feature>
<dbReference type="AlphaFoldDB" id="A0A0L6UVD1"/>
<organism evidence="3 4">
    <name type="scientific">Puccinia sorghi</name>
    <dbReference type="NCBI Taxonomy" id="27349"/>
    <lineage>
        <taxon>Eukaryota</taxon>
        <taxon>Fungi</taxon>
        <taxon>Dikarya</taxon>
        <taxon>Basidiomycota</taxon>
        <taxon>Pucciniomycotina</taxon>
        <taxon>Pucciniomycetes</taxon>
        <taxon>Pucciniales</taxon>
        <taxon>Pucciniaceae</taxon>
        <taxon>Puccinia</taxon>
    </lineage>
</organism>
<evidence type="ECO:0000313" key="3">
    <source>
        <dbReference type="EMBL" id="KNZ52483.1"/>
    </source>
</evidence>
<keyword evidence="4" id="KW-1185">Reference proteome</keyword>
<accession>A0A0L6UVD1</accession>
<dbReference type="EMBL" id="LAVV01008568">
    <property type="protein sequence ID" value="KNZ52483.1"/>
    <property type="molecule type" value="Genomic_DNA"/>
</dbReference>
<gene>
    <name evidence="3" type="ORF">VP01_355g4</name>
</gene>
<keyword evidence="2" id="KW-0732">Signal</keyword>
<dbReference type="OrthoDB" id="2503165at2759"/>
<reference evidence="3 4" key="1">
    <citation type="submission" date="2015-08" db="EMBL/GenBank/DDBJ databases">
        <title>Next Generation Sequencing and Analysis of the Genome of Puccinia sorghi L Schw, the Causal Agent of Maize Common Rust.</title>
        <authorList>
            <person name="Rochi L."/>
            <person name="Burguener G."/>
            <person name="Darino M."/>
            <person name="Turjanski A."/>
            <person name="Kreff E."/>
            <person name="Dieguez M.J."/>
            <person name="Sacco F."/>
        </authorList>
    </citation>
    <scope>NUCLEOTIDE SEQUENCE [LARGE SCALE GENOMIC DNA]</scope>
    <source>
        <strain evidence="3 4">RO10H11247</strain>
    </source>
</reference>
<dbReference type="VEuPathDB" id="FungiDB:VP01_355g4"/>
<feature type="chain" id="PRO_5005568006" evidence="2">
    <location>
        <begin position="19"/>
        <end position="312"/>
    </location>
</feature>
<feature type="region of interest" description="Disordered" evidence="1">
    <location>
        <begin position="36"/>
        <end position="59"/>
    </location>
</feature>
<protein>
    <submittedName>
        <fullName evidence="3">Uncharacterized protein</fullName>
    </submittedName>
</protein>
<comment type="caution">
    <text evidence="3">The sequence shown here is derived from an EMBL/GenBank/DDBJ whole genome shotgun (WGS) entry which is preliminary data.</text>
</comment>
<evidence type="ECO:0000313" key="4">
    <source>
        <dbReference type="Proteomes" id="UP000037035"/>
    </source>
</evidence>
<sequence length="312" mass="32910">MQPSIAFLLTCWVPLSLQLESMKLVIEKHAGATSRLARRTPAAGRQHLGTEARRSISGRQNAAETYSSAAASSSVAAFATGYGEGMSETYITASAASVPKTSAVASLAVGPAPLPVPSAPPTCDNSNAKAEINRFLVKCEAALKRSTAPIIARASTVDASNASQLATQIAAYLKDILAQLKLSLSYVQLCGIDAKPLSNEKGVAISDVSWSAFQVVLTLKDVYHSITGLYKPFPVIKAQCSGGYNSDVNDNFLCIKPNVLVAISTALAGLIGACGEQINLFDTQFFPLVTPQIEELTDLDDDFVSFIGDFIS</sequence>
<proteinExistence type="predicted"/>